<dbReference type="SUPFAM" id="SSF109854">
    <property type="entry name" value="DinB/YfiT-like putative metalloenzymes"/>
    <property type="match status" value="1"/>
</dbReference>
<dbReference type="PANTHER" id="PTHR36922">
    <property type="entry name" value="BLL2446 PROTEIN"/>
    <property type="match status" value="1"/>
</dbReference>
<organism evidence="1">
    <name type="scientific">hydrothermal vent metagenome</name>
    <dbReference type="NCBI Taxonomy" id="652676"/>
    <lineage>
        <taxon>unclassified sequences</taxon>
        <taxon>metagenomes</taxon>
        <taxon>ecological metagenomes</taxon>
    </lineage>
</organism>
<evidence type="ECO:0008006" key="2">
    <source>
        <dbReference type="Google" id="ProtNLM"/>
    </source>
</evidence>
<dbReference type="Pfam" id="PF09351">
    <property type="entry name" value="DUF1993"/>
    <property type="match status" value="1"/>
</dbReference>
<dbReference type="InterPro" id="IPR018531">
    <property type="entry name" value="DUF1993"/>
</dbReference>
<accession>A0A3B0SQ74</accession>
<proteinExistence type="predicted"/>
<reference evidence="1" key="1">
    <citation type="submission" date="2018-06" db="EMBL/GenBank/DDBJ databases">
        <authorList>
            <person name="Zhirakovskaya E."/>
        </authorList>
    </citation>
    <scope>NUCLEOTIDE SEQUENCE</scope>
</reference>
<dbReference type="InterPro" id="IPR034660">
    <property type="entry name" value="DinB/YfiT-like"/>
</dbReference>
<dbReference type="AlphaFoldDB" id="A0A3B0SQ74"/>
<dbReference type="PANTHER" id="PTHR36922:SF1">
    <property type="entry name" value="DUF1993 DOMAIN-CONTAINING PROTEIN"/>
    <property type="match status" value="1"/>
</dbReference>
<dbReference type="EMBL" id="UOEF01000355">
    <property type="protein sequence ID" value="VAW02719.1"/>
    <property type="molecule type" value="Genomic_DNA"/>
</dbReference>
<sequence>MTIALSDIFKNSTAQAFRGLVNVLKKAKEQTEASDTEEEAYLNHRLYPDMHELKWQVQMITEFAVRGAARMTGVASDDLPNLPMEGETFDALIERIETCGETFAKADDAAIDGNEEMMIALPIGPDQTIDLDGKSYVLSFFLPNLFFHITTAYNLLRMQGVPVGKRDFMGM</sequence>
<gene>
    <name evidence="1" type="ORF">MNBD_ALPHA04-2187</name>
</gene>
<evidence type="ECO:0000313" key="1">
    <source>
        <dbReference type="EMBL" id="VAW02719.1"/>
    </source>
</evidence>
<protein>
    <recommendedName>
        <fullName evidence="2">DUF1993 domain-containing protein</fullName>
    </recommendedName>
</protein>
<name>A0A3B0SQ74_9ZZZZ</name>
<dbReference type="Gene3D" id="1.20.120.450">
    <property type="entry name" value="dinb family like domain"/>
    <property type="match status" value="1"/>
</dbReference>